<evidence type="ECO:0000313" key="1">
    <source>
        <dbReference type="EMBL" id="MDV2477137.1"/>
    </source>
</evidence>
<accession>A0ABU3WT11</accession>
<protein>
    <submittedName>
        <fullName evidence="1">Uncharacterized protein</fullName>
    </submittedName>
</protein>
<organism evidence="1 2">
    <name type="scientific">Rhodococcus zopfii</name>
    <dbReference type="NCBI Taxonomy" id="43772"/>
    <lineage>
        <taxon>Bacteria</taxon>
        <taxon>Bacillati</taxon>
        <taxon>Actinomycetota</taxon>
        <taxon>Actinomycetes</taxon>
        <taxon>Mycobacteriales</taxon>
        <taxon>Nocardiaceae</taxon>
        <taxon>Rhodococcus</taxon>
    </lineage>
</organism>
<sequence length="167" mass="18541">MNTITNRHGDTITVGQLWTDPAKRRAIRTLRVDAIEDNGSWGHRALCTVLYSHDLDTEVTTEPGRTVGIKIDSLHTTPAGNGYQLIHSARQAWADGARTKGWDTDDDWPYRSVAVFCDTCGGEAQADMLAHYREQAFAGLRAICNDYGWLCTDRGDWCPNCAPAVTR</sequence>
<gene>
    <name evidence="1" type="ORF">F8M49_20670</name>
</gene>
<name>A0ABU3WT11_9NOCA</name>
<comment type="caution">
    <text evidence="1">The sequence shown here is derived from an EMBL/GenBank/DDBJ whole genome shotgun (WGS) entry which is preliminary data.</text>
</comment>
<keyword evidence="2" id="KW-1185">Reference proteome</keyword>
<dbReference type="EMBL" id="WBMO01000001">
    <property type="protein sequence ID" value="MDV2477137.1"/>
    <property type="molecule type" value="Genomic_DNA"/>
</dbReference>
<evidence type="ECO:0000313" key="2">
    <source>
        <dbReference type="Proteomes" id="UP001275440"/>
    </source>
</evidence>
<dbReference type="Proteomes" id="UP001275440">
    <property type="component" value="Unassembled WGS sequence"/>
</dbReference>
<proteinExistence type="predicted"/>
<reference evidence="1 2" key="1">
    <citation type="submission" date="2019-10" db="EMBL/GenBank/DDBJ databases">
        <title>Draft Genome Assembly of Rhodococcus zopfii DSM44189.</title>
        <authorList>
            <person name="Sutton J.M."/>
            <person name="Akob D.M."/>
            <person name="Bushman T.J."/>
        </authorList>
    </citation>
    <scope>NUCLEOTIDE SEQUENCE [LARGE SCALE GENOMIC DNA]</scope>
    <source>
        <strain evidence="1 2">DSM 44189</strain>
    </source>
</reference>